<evidence type="ECO:0000313" key="5">
    <source>
        <dbReference type="Proteomes" id="UP000053424"/>
    </source>
</evidence>
<feature type="region of interest" description="Disordered" evidence="2">
    <location>
        <begin position="38"/>
        <end position="62"/>
    </location>
</feature>
<name>A0A0C3BKG5_HEBCY</name>
<sequence length="361" mass="40061">MSRPSLELGEPGKNVLAARALQARLENSNLQLVNKITELNAHRTDDDDEGSDSEGRSHKDPAIVAMEVADQITYLRKLKFQYLEQNAKDKYVKSIVSDIDDAPIVTAEQNKELAAINQEKKEKLKESKEKLAEMQNNIRILAPMVEQDYQRVKEASDRAAFLSQKIIEARTSLMLLRQTHPQPRLTIPLADDKLAEQVTEMQTLSDQVQAVKQKGKAEKARVKSGALEVENLRIEAAEAEKAVKASQVDEHDSRLVPLYDWYTASLALQHSISNLEESHSATENELRLTYKIDMPPPSPPHRITISLIFASDTRRLAAAQASGLEELGVEAGDVIDAHVQVDDAHGLVAAILARARGVAFV</sequence>
<reference evidence="4 5" key="1">
    <citation type="submission" date="2014-04" db="EMBL/GenBank/DDBJ databases">
        <authorList>
            <consortium name="DOE Joint Genome Institute"/>
            <person name="Kuo A."/>
            <person name="Gay G."/>
            <person name="Dore J."/>
            <person name="Kohler A."/>
            <person name="Nagy L.G."/>
            <person name="Floudas D."/>
            <person name="Copeland A."/>
            <person name="Barry K.W."/>
            <person name="Cichocki N."/>
            <person name="Veneault-Fourrey C."/>
            <person name="LaButti K."/>
            <person name="Lindquist E.A."/>
            <person name="Lipzen A."/>
            <person name="Lundell T."/>
            <person name="Morin E."/>
            <person name="Murat C."/>
            <person name="Sun H."/>
            <person name="Tunlid A."/>
            <person name="Henrissat B."/>
            <person name="Grigoriev I.V."/>
            <person name="Hibbett D.S."/>
            <person name="Martin F."/>
            <person name="Nordberg H.P."/>
            <person name="Cantor M.N."/>
            <person name="Hua S.X."/>
        </authorList>
    </citation>
    <scope>NUCLEOTIDE SEQUENCE [LARGE SCALE GENOMIC DNA]</scope>
    <source>
        <strain evidence="5">h7</strain>
    </source>
</reference>
<keyword evidence="5" id="KW-1185">Reference proteome</keyword>
<gene>
    <name evidence="4" type="ORF">M413DRAFT_448696</name>
</gene>
<evidence type="ECO:0000256" key="1">
    <source>
        <dbReference type="SAM" id="Coils"/>
    </source>
</evidence>
<evidence type="ECO:0000256" key="2">
    <source>
        <dbReference type="SAM" id="MobiDB-lite"/>
    </source>
</evidence>
<dbReference type="AlphaFoldDB" id="A0A0C3BKG5"/>
<dbReference type="GO" id="GO:0051315">
    <property type="term" value="P:attachment of mitotic spindle microtubules to kinetochore"/>
    <property type="evidence" value="ECO:0007669"/>
    <property type="project" value="TreeGrafter"/>
</dbReference>
<feature type="coiled-coil region" evidence="1">
    <location>
        <begin position="106"/>
        <end position="137"/>
    </location>
</feature>
<dbReference type="EMBL" id="KN831799">
    <property type="protein sequence ID" value="KIM37200.1"/>
    <property type="molecule type" value="Genomic_DNA"/>
</dbReference>
<dbReference type="PANTHER" id="PTHR37329:SF1">
    <property type="entry name" value="KINETOCHORE PROTEIN SOS7"/>
    <property type="match status" value="1"/>
</dbReference>
<evidence type="ECO:0000259" key="3">
    <source>
        <dbReference type="Pfam" id="PF20882"/>
    </source>
</evidence>
<dbReference type="Pfam" id="PF20882">
    <property type="entry name" value="Sos7"/>
    <property type="match status" value="1"/>
</dbReference>
<dbReference type="GO" id="GO:0034501">
    <property type="term" value="P:protein localization to kinetochore"/>
    <property type="evidence" value="ECO:0007669"/>
    <property type="project" value="InterPro"/>
</dbReference>
<keyword evidence="1" id="KW-0175">Coiled coil</keyword>
<dbReference type="STRING" id="686832.A0A0C3BKG5"/>
<dbReference type="Proteomes" id="UP000053424">
    <property type="component" value="Unassembled WGS sequence"/>
</dbReference>
<dbReference type="PANTHER" id="PTHR37329">
    <property type="entry name" value="KINETOCHORE PROTEIN SOS7"/>
    <property type="match status" value="1"/>
</dbReference>
<proteinExistence type="predicted"/>
<reference evidence="5" key="2">
    <citation type="submission" date="2015-01" db="EMBL/GenBank/DDBJ databases">
        <title>Evolutionary Origins and Diversification of the Mycorrhizal Mutualists.</title>
        <authorList>
            <consortium name="DOE Joint Genome Institute"/>
            <consortium name="Mycorrhizal Genomics Consortium"/>
            <person name="Kohler A."/>
            <person name="Kuo A."/>
            <person name="Nagy L.G."/>
            <person name="Floudas D."/>
            <person name="Copeland A."/>
            <person name="Barry K.W."/>
            <person name="Cichocki N."/>
            <person name="Veneault-Fourrey C."/>
            <person name="LaButti K."/>
            <person name="Lindquist E.A."/>
            <person name="Lipzen A."/>
            <person name="Lundell T."/>
            <person name="Morin E."/>
            <person name="Murat C."/>
            <person name="Riley R."/>
            <person name="Ohm R."/>
            <person name="Sun H."/>
            <person name="Tunlid A."/>
            <person name="Henrissat B."/>
            <person name="Grigoriev I.V."/>
            <person name="Hibbett D.S."/>
            <person name="Martin F."/>
        </authorList>
    </citation>
    <scope>NUCLEOTIDE SEQUENCE [LARGE SCALE GENOMIC DNA]</scope>
    <source>
        <strain evidence="5">h7</strain>
    </source>
</reference>
<dbReference type="InterPro" id="IPR048781">
    <property type="entry name" value="Sos7_CC"/>
</dbReference>
<organism evidence="4 5">
    <name type="scientific">Hebeloma cylindrosporum</name>
    <dbReference type="NCBI Taxonomy" id="76867"/>
    <lineage>
        <taxon>Eukaryota</taxon>
        <taxon>Fungi</taxon>
        <taxon>Dikarya</taxon>
        <taxon>Basidiomycota</taxon>
        <taxon>Agaricomycotina</taxon>
        <taxon>Agaricomycetes</taxon>
        <taxon>Agaricomycetidae</taxon>
        <taxon>Agaricales</taxon>
        <taxon>Agaricineae</taxon>
        <taxon>Hymenogastraceae</taxon>
        <taxon>Hebeloma</taxon>
    </lineage>
</organism>
<evidence type="ECO:0000313" key="4">
    <source>
        <dbReference type="EMBL" id="KIM37200.1"/>
    </source>
</evidence>
<dbReference type="GO" id="GO:0000776">
    <property type="term" value="C:kinetochore"/>
    <property type="evidence" value="ECO:0007669"/>
    <property type="project" value="InterPro"/>
</dbReference>
<protein>
    <recommendedName>
        <fullName evidence="3">Kinetochore protein Sos7 coiled-coil domain-containing protein</fullName>
    </recommendedName>
</protein>
<feature type="domain" description="Kinetochore protein Sos7 coiled-coil" evidence="3">
    <location>
        <begin position="74"/>
        <end position="149"/>
    </location>
</feature>
<feature type="coiled-coil region" evidence="1">
    <location>
        <begin position="194"/>
        <end position="249"/>
    </location>
</feature>
<dbReference type="InterPro" id="IPR037475">
    <property type="entry name" value="Sos7"/>
</dbReference>
<dbReference type="OrthoDB" id="18959at2759"/>
<accession>A0A0C3BKG5</accession>
<dbReference type="HOGENOM" id="CLU_062075_0_0_1"/>